<dbReference type="EMBL" id="CM056742">
    <property type="protein sequence ID" value="KAJ8681279.1"/>
    <property type="molecule type" value="Genomic_DNA"/>
</dbReference>
<sequence>MTTSNSDAVDATITRNEVETPNSAAQHKAKCDVQPDAVLGEQQSFGGLSVLSSRSVCRICHTGSGTKEPLVSPCRCKGTLANVHVSCLERWLNQSCRNYCELCNFRYNALETQRYKWLESLRIWINHPRNRRHIKEDFLIFMLLTVFTAGLASICVLETRHIVIEGVRSGFSEAWTKAVIAFFMFIVFFGYGSSVYFIIKRCLSLLLSRSAAAATSGTEDRNIGHPLHNQDQQHPWQDEHAMTTSNSDAVDATITRNEAETPNSAAQHKAKCDVQPDAVLGEQQSFGGLSVLSSRSVCRICHTGSGTKEPLVSPCRCKGTLANVHVSCLERWLNQSCRNYCELCNFRYNALETQRYKWFAQLSISNEFVRSNSHDSCDTLRVELSRRTAKDRTINFAGSSLSGFG</sequence>
<organism evidence="1 2">
    <name type="scientific">Eretmocerus hayati</name>
    <dbReference type="NCBI Taxonomy" id="131215"/>
    <lineage>
        <taxon>Eukaryota</taxon>
        <taxon>Metazoa</taxon>
        <taxon>Ecdysozoa</taxon>
        <taxon>Arthropoda</taxon>
        <taxon>Hexapoda</taxon>
        <taxon>Insecta</taxon>
        <taxon>Pterygota</taxon>
        <taxon>Neoptera</taxon>
        <taxon>Endopterygota</taxon>
        <taxon>Hymenoptera</taxon>
        <taxon>Apocrita</taxon>
        <taxon>Proctotrupomorpha</taxon>
        <taxon>Chalcidoidea</taxon>
        <taxon>Aphelinidae</taxon>
        <taxon>Aphelininae</taxon>
        <taxon>Eretmocerus</taxon>
    </lineage>
</organism>
<dbReference type="Proteomes" id="UP001239111">
    <property type="component" value="Chromosome 2"/>
</dbReference>
<comment type="caution">
    <text evidence="1">The sequence shown here is derived from an EMBL/GenBank/DDBJ whole genome shotgun (WGS) entry which is preliminary data.</text>
</comment>
<protein>
    <submittedName>
        <fullName evidence="1">Uncharacterized protein</fullName>
    </submittedName>
</protein>
<accession>A0ACC2PCC5</accession>
<proteinExistence type="predicted"/>
<evidence type="ECO:0000313" key="1">
    <source>
        <dbReference type="EMBL" id="KAJ8681279.1"/>
    </source>
</evidence>
<gene>
    <name evidence="1" type="ORF">QAD02_017066</name>
</gene>
<keyword evidence="2" id="KW-1185">Reference proteome</keyword>
<evidence type="ECO:0000313" key="2">
    <source>
        <dbReference type="Proteomes" id="UP001239111"/>
    </source>
</evidence>
<name>A0ACC2PCC5_9HYME</name>
<reference evidence="1" key="1">
    <citation type="submission" date="2023-04" db="EMBL/GenBank/DDBJ databases">
        <title>A chromosome-level genome assembly of the parasitoid wasp Eretmocerus hayati.</title>
        <authorList>
            <person name="Zhong Y."/>
            <person name="Liu S."/>
            <person name="Liu Y."/>
        </authorList>
    </citation>
    <scope>NUCLEOTIDE SEQUENCE</scope>
    <source>
        <strain evidence="1">ZJU_SS_LIU_2023</strain>
    </source>
</reference>